<dbReference type="GO" id="GO:0005576">
    <property type="term" value="C:extracellular region"/>
    <property type="evidence" value="ECO:0007669"/>
    <property type="project" value="UniProtKB-SubCell"/>
</dbReference>
<evidence type="ECO:0000256" key="2">
    <source>
        <dbReference type="ARBA" id="ARBA00022525"/>
    </source>
</evidence>
<dbReference type="SUPFAM" id="SSF48113">
    <property type="entry name" value="Heme-dependent peroxidases"/>
    <property type="match status" value="1"/>
</dbReference>
<keyword evidence="7" id="KW-1185">Reference proteome</keyword>
<reference evidence="6 7" key="1">
    <citation type="submission" date="2024-05" db="EMBL/GenBank/DDBJ databases">
        <authorList>
            <person name="Wallberg A."/>
        </authorList>
    </citation>
    <scope>NUCLEOTIDE SEQUENCE [LARGE SCALE GENOMIC DNA]</scope>
</reference>
<keyword evidence="3" id="KW-0575">Peroxidase</keyword>
<dbReference type="Gene3D" id="1.10.640.10">
    <property type="entry name" value="Haem peroxidase domain superfamily, animal type"/>
    <property type="match status" value="1"/>
</dbReference>
<evidence type="ECO:0000256" key="3">
    <source>
        <dbReference type="ARBA" id="ARBA00022559"/>
    </source>
</evidence>
<feature type="non-terminal residue" evidence="6">
    <location>
        <position position="412"/>
    </location>
</feature>
<dbReference type="PROSITE" id="PS50292">
    <property type="entry name" value="PEROXIDASE_3"/>
    <property type="match status" value="1"/>
</dbReference>
<dbReference type="InterPro" id="IPR019791">
    <property type="entry name" value="Haem_peroxidase_animal"/>
</dbReference>
<protein>
    <recommendedName>
        <fullName evidence="8">Peroxidase</fullName>
    </recommendedName>
</protein>
<organism evidence="6 7">
    <name type="scientific">Meganyctiphanes norvegica</name>
    <name type="common">Northern krill</name>
    <name type="synonym">Thysanopoda norvegica</name>
    <dbReference type="NCBI Taxonomy" id="48144"/>
    <lineage>
        <taxon>Eukaryota</taxon>
        <taxon>Metazoa</taxon>
        <taxon>Ecdysozoa</taxon>
        <taxon>Arthropoda</taxon>
        <taxon>Crustacea</taxon>
        <taxon>Multicrustacea</taxon>
        <taxon>Malacostraca</taxon>
        <taxon>Eumalacostraca</taxon>
        <taxon>Eucarida</taxon>
        <taxon>Euphausiacea</taxon>
        <taxon>Euphausiidae</taxon>
        <taxon>Meganyctiphanes</taxon>
    </lineage>
</organism>
<keyword evidence="5" id="KW-0472">Membrane</keyword>
<evidence type="ECO:0000256" key="1">
    <source>
        <dbReference type="ARBA" id="ARBA00004613"/>
    </source>
</evidence>
<feature type="non-terminal residue" evidence="6">
    <location>
        <position position="1"/>
    </location>
</feature>
<accession>A0AAV2RAH8</accession>
<dbReference type="Proteomes" id="UP001497623">
    <property type="component" value="Unassembled WGS sequence"/>
</dbReference>
<sequence length="412" mass="46017">PYSSISSQWCRAVIGSHYWRPADCLRNFTFTNMRLKMTWLFSLVFLAITAWSLASVVEAESSAEETFSLPSLEVIESVLRSSFENVKRTNVSGVSSRKSGGGKIQEATSYRHHGIHAANAESWKLECVWEAMSNAARHLQISPETIKSDALRKTEYSEFCRSLSRSSCGADFSQKTCDANEEYRSIDGTCNNLQNTRWGAAPQPFERYLQADYGNGVDSFRTSKQKKKPLPNPRQISRILSSSTQRNTPQVSLMLMQWGQFIDHDVTLTPEREHEEPVDGSKALSCCDEGHYSGSYSLNTDCVPINVADDTYFKQDNRQCIRFVRSMPTTKGCSFTPLEQINQNTAFVDGSQIYGSEEAVANSVRTKKWGLLNVTLHKGNGQPLPPRAGDGFEPHACPIPESNSKCFLAGEI</sequence>
<dbReference type="EMBL" id="CAXKWB010019115">
    <property type="protein sequence ID" value="CAL4121670.1"/>
    <property type="molecule type" value="Genomic_DNA"/>
</dbReference>
<gene>
    <name evidence="6" type="ORF">MNOR_LOCUS22552</name>
</gene>
<dbReference type="GO" id="GO:0020037">
    <property type="term" value="F:heme binding"/>
    <property type="evidence" value="ECO:0007669"/>
    <property type="project" value="InterPro"/>
</dbReference>
<feature type="transmembrane region" description="Helical" evidence="5">
    <location>
        <begin position="37"/>
        <end position="57"/>
    </location>
</feature>
<dbReference type="PANTHER" id="PTHR11475">
    <property type="entry name" value="OXIDASE/PEROXIDASE"/>
    <property type="match status" value="1"/>
</dbReference>
<evidence type="ECO:0000313" key="6">
    <source>
        <dbReference type="EMBL" id="CAL4121670.1"/>
    </source>
</evidence>
<dbReference type="AlphaFoldDB" id="A0AAV2RAH8"/>
<keyword evidence="2" id="KW-0964">Secreted</keyword>
<evidence type="ECO:0000256" key="5">
    <source>
        <dbReference type="SAM" id="Phobius"/>
    </source>
</evidence>
<dbReference type="InterPro" id="IPR037120">
    <property type="entry name" value="Haem_peroxidase_sf_animal"/>
</dbReference>
<name>A0AAV2RAH8_MEGNR</name>
<keyword evidence="3" id="KW-0560">Oxidoreductase</keyword>
<dbReference type="PANTHER" id="PTHR11475:SF4">
    <property type="entry name" value="CHORION PEROXIDASE"/>
    <property type="match status" value="1"/>
</dbReference>
<dbReference type="InterPro" id="IPR010255">
    <property type="entry name" value="Haem_peroxidase_sf"/>
</dbReference>
<keyword evidence="4" id="KW-0325">Glycoprotein</keyword>
<keyword evidence="5" id="KW-1133">Transmembrane helix</keyword>
<evidence type="ECO:0000256" key="4">
    <source>
        <dbReference type="ARBA" id="ARBA00023180"/>
    </source>
</evidence>
<evidence type="ECO:0000313" key="7">
    <source>
        <dbReference type="Proteomes" id="UP001497623"/>
    </source>
</evidence>
<comment type="caution">
    <text evidence="6">The sequence shown here is derived from an EMBL/GenBank/DDBJ whole genome shotgun (WGS) entry which is preliminary data.</text>
</comment>
<dbReference type="Pfam" id="PF03098">
    <property type="entry name" value="An_peroxidase"/>
    <property type="match status" value="1"/>
</dbReference>
<dbReference type="GO" id="GO:0006979">
    <property type="term" value="P:response to oxidative stress"/>
    <property type="evidence" value="ECO:0007669"/>
    <property type="project" value="InterPro"/>
</dbReference>
<dbReference type="GO" id="GO:0004601">
    <property type="term" value="F:peroxidase activity"/>
    <property type="evidence" value="ECO:0007669"/>
    <property type="project" value="UniProtKB-KW"/>
</dbReference>
<keyword evidence="5" id="KW-0812">Transmembrane</keyword>
<comment type="subcellular location">
    <subcellularLocation>
        <location evidence="1">Secreted</location>
    </subcellularLocation>
</comment>
<evidence type="ECO:0008006" key="8">
    <source>
        <dbReference type="Google" id="ProtNLM"/>
    </source>
</evidence>
<proteinExistence type="predicted"/>